<keyword evidence="1" id="KW-0812">Transmembrane</keyword>
<keyword evidence="1" id="KW-0472">Membrane</keyword>
<organism evidence="2 3">
    <name type="scientific">Plasmodium vivax</name>
    <name type="common">malaria parasite P. vivax</name>
    <dbReference type="NCBI Taxonomy" id="5855"/>
    <lineage>
        <taxon>Eukaryota</taxon>
        <taxon>Sar</taxon>
        <taxon>Alveolata</taxon>
        <taxon>Apicomplexa</taxon>
        <taxon>Aconoidasida</taxon>
        <taxon>Haemosporida</taxon>
        <taxon>Plasmodiidae</taxon>
        <taxon>Plasmodium</taxon>
        <taxon>Plasmodium (Plasmodium)</taxon>
    </lineage>
</organism>
<dbReference type="VEuPathDB" id="PlasmoDB:PVW1_020028100"/>
<protein>
    <submittedName>
        <fullName evidence="2">VIR protein</fullName>
    </submittedName>
</protein>
<name>A0A1G4GSF7_PLAVI</name>
<dbReference type="InterPro" id="IPR008780">
    <property type="entry name" value="Plasmodium_Vir"/>
</dbReference>
<dbReference type="EMBL" id="LT615241">
    <property type="protein sequence ID" value="SCO65529.1"/>
    <property type="molecule type" value="Genomic_DNA"/>
</dbReference>
<dbReference type="VEuPathDB" id="PlasmoDB:PVP01_0005630"/>
<evidence type="ECO:0000313" key="3">
    <source>
        <dbReference type="Proteomes" id="UP000196402"/>
    </source>
</evidence>
<evidence type="ECO:0000313" key="2">
    <source>
        <dbReference type="EMBL" id="SCO65529.1"/>
    </source>
</evidence>
<sequence length="310" mass="35982">MSCPSNEKNDHYDFFDNIDTYIAEAKNIENSIRDNTSDANCNNFSNQHKSLGNKEKLKSLCNRFAILNKLLNANKKENHNHCSFLNYWLNSELSQTWFSEDDCISFVYNGMESQLFSNSEYTSLNCKLHNINKDELNKMELLYNLYKNYGKLNTIIDSQPEQNKQEILTLSTQCCTDYNYVSYICNPGNNNNHQNFCEKLNDFKLKYEELYQKVDEKPSEISNNFIKLEECSNTKIITTAVTGTVVGLIPLLGVLYKFTPMGQVLRSKMGILNNDISNNDEEMIKMSLMEQENEPLKFQKGTYNIKYQSL</sequence>
<feature type="transmembrane region" description="Helical" evidence="1">
    <location>
        <begin position="236"/>
        <end position="259"/>
    </location>
</feature>
<dbReference type="AlphaFoldDB" id="A0A1G4GSF7"/>
<evidence type="ECO:0000256" key="1">
    <source>
        <dbReference type="SAM" id="Phobius"/>
    </source>
</evidence>
<accession>A0A1G4GSF7</accession>
<dbReference type="VEuPathDB" id="PlasmoDB:PVPAM_060006300"/>
<dbReference type="Proteomes" id="UP000196402">
    <property type="component" value="Chromosome 3"/>
</dbReference>
<dbReference type="VEuPathDB" id="PlasmoDB:PVX_042690"/>
<reference evidence="2 3" key="1">
    <citation type="submission" date="2016-07" db="EMBL/GenBank/DDBJ databases">
        <authorList>
            <consortium name="Pathogen Informatics"/>
        </authorList>
    </citation>
    <scope>NUCLEOTIDE SEQUENCE [LARGE SCALE GENOMIC DNA]</scope>
</reference>
<dbReference type="Pfam" id="PF05795">
    <property type="entry name" value="Plasmodium_Vir"/>
    <property type="match status" value="1"/>
</dbReference>
<gene>
    <name evidence="2" type="ORF">PVT01_030034400</name>
</gene>
<proteinExistence type="predicted"/>
<keyword evidence="1" id="KW-1133">Transmembrane helix</keyword>